<gene>
    <name evidence="2" type="ORF">F6J89_14705</name>
</gene>
<reference evidence="2" key="1">
    <citation type="submission" date="2019-11" db="EMBL/GenBank/DDBJ databases">
        <title>Genomic insights into an expanded diversity of filamentous marine cyanobacteria reveals the extraordinary biosynthetic potential of Moorea and Okeania.</title>
        <authorList>
            <person name="Ferreira Leao T."/>
            <person name="Wang M."/>
            <person name="Moss N."/>
            <person name="Da Silva R."/>
            <person name="Sanders J."/>
            <person name="Nurk S."/>
            <person name="Gurevich A."/>
            <person name="Humphrey G."/>
            <person name="Reher R."/>
            <person name="Zhu Q."/>
            <person name="Belda-Ferre P."/>
            <person name="Glukhov E."/>
            <person name="Rex R."/>
            <person name="Dorrestein P.C."/>
            <person name="Knight R."/>
            <person name="Pevzner P."/>
            <person name="Gerwick W.H."/>
            <person name="Gerwick L."/>
        </authorList>
    </citation>
    <scope>NUCLEOTIDE SEQUENCE</scope>
    <source>
        <strain evidence="2">SIO1C4</strain>
    </source>
</reference>
<evidence type="ECO:0000259" key="1">
    <source>
        <dbReference type="Pfam" id="PF12146"/>
    </source>
</evidence>
<evidence type="ECO:0000313" key="2">
    <source>
        <dbReference type="EMBL" id="NER28844.1"/>
    </source>
</evidence>
<dbReference type="EMBL" id="JAAHFQ010000269">
    <property type="protein sequence ID" value="NER28844.1"/>
    <property type="molecule type" value="Genomic_DNA"/>
</dbReference>
<dbReference type="SUPFAM" id="SSF53474">
    <property type="entry name" value="alpha/beta-Hydrolases"/>
    <property type="match status" value="1"/>
</dbReference>
<dbReference type="Gene3D" id="3.40.50.1820">
    <property type="entry name" value="alpha/beta hydrolase"/>
    <property type="match status" value="1"/>
</dbReference>
<dbReference type="GO" id="GO:0016787">
    <property type="term" value="F:hydrolase activity"/>
    <property type="evidence" value="ECO:0007669"/>
    <property type="project" value="UniProtKB-KW"/>
</dbReference>
<protein>
    <submittedName>
        <fullName evidence="2">Alpha/beta hydrolase</fullName>
    </submittedName>
</protein>
<feature type="domain" description="Serine aminopeptidase S33" evidence="1">
    <location>
        <begin position="72"/>
        <end position="184"/>
    </location>
</feature>
<dbReference type="InterPro" id="IPR029058">
    <property type="entry name" value="AB_hydrolase_fold"/>
</dbReference>
<proteinExistence type="predicted"/>
<keyword evidence="2" id="KW-0378">Hydrolase</keyword>
<sequence>MLTIVGFLAIAYFAICTSAMLWQNRLIFFPSPVITATPEQLGLAYEDVWLPVPARFGKFERIHGWWLPAVSEATGVLLYLHGNGENISANLGKAQVFHQLGFSVLMIDYRGYGRSEGNFPSEARVYQDVQVAEDYLLKQRGISPQDIFLYGHSLGGAIAIDLAVRNPEFAGLIVEGSFTSMHDMAKLQGKYGFLPLNLLLTQRFDSISKVTKLQMPLLLIHGSNDQVVPAQMSQALFNQANEPKQLWLVPGADHSDVAAVAGLEYQQQIKQFVEQVRACCS</sequence>
<feature type="domain" description="Serine aminopeptidase S33" evidence="1">
    <location>
        <begin position="209"/>
        <end position="255"/>
    </location>
</feature>
<dbReference type="PRINTS" id="PR00111">
    <property type="entry name" value="ABHYDROLASE"/>
</dbReference>
<dbReference type="InterPro" id="IPR022742">
    <property type="entry name" value="Hydrolase_4"/>
</dbReference>
<dbReference type="InterPro" id="IPR000073">
    <property type="entry name" value="AB_hydrolase_1"/>
</dbReference>
<dbReference type="Pfam" id="PF12146">
    <property type="entry name" value="Hydrolase_4"/>
    <property type="match status" value="2"/>
</dbReference>
<accession>A0A6B3NFR2</accession>
<comment type="caution">
    <text evidence="2">The sequence shown here is derived from an EMBL/GenBank/DDBJ whole genome shotgun (WGS) entry which is preliminary data.</text>
</comment>
<organism evidence="2">
    <name type="scientific">Symploca sp. SIO1C4</name>
    <dbReference type="NCBI Taxonomy" id="2607765"/>
    <lineage>
        <taxon>Bacteria</taxon>
        <taxon>Bacillati</taxon>
        <taxon>Cyanobacteriota</taxon>
        <taxon>Cyanophyceae</taxon>
        <taxon>Coleofasciculales</taxon>
        <taxon>Coleofasciculaceae</taxon>
        <taxon>Symploca</taxon>
    </lineage>
</organism>
<dbReference type="PANTHER" id="PTHR12277:SF81">
    <property type="entry name" value="PROTEIN ABHD13"/>
    <property type="match status" value="1"/>
</dbReference>
<dbReference type="AlphaFoldDB" id="A0A6B3NFR2"/>
<dbReference type="PANTHER" id="PTHR12277">
    <property type="entry name" value="ALPHA/BETA HYDROLASE DOMAIN-CONTAINING PROTEIN"/>
    <property type="match status" value="1"/>
</dbReference>
<name>A0A6B3NFR2_9CYAN</name>